<protein>
    <submittedName>
        <fullName evidence="1">Uncharacterized protein</fullName>
    </submittedName>
</protein>
<evidence type="ECO:0000313" key="1">
    <source>
        <dbReference type="EMBL" id="KMQ80099.1"/>
    </source>
</evidence>
<organism evidence="1 2">
    <name type="scientific">Candidatus Burkholderia pumila</name>
    <dbReference type="NCBI Taxonomy" id="1090375"/>
    <lineage>
        <taxon>Bacteria</taxon>
        <taxon>Pseudomonadati</taxon>
        <taxon>Pseudomonadota</taxon>
        <taxon>Betaproteobacteria</taxon>
        <taxon>Burkholderiales</taxon>
        <taxon>Burkholderiaceae</taxon>
        <taxon>Burkholderia</taxon>
    </lineage>
</organism>
<keyword evidence="2" id="KW-1185">Reference proteome</keyword>
<reference evidence="1 2" key="1">
    <citation type="submission" date="2015-06" db="EMBL/GenBank/DDBJ databases">
        <title>Comparative genomics of Burkholderia leaf nodule symbionts.</title>
        <authorList>
            <person name="Carlier A."/>
            <person name="Eberl L."/>
            <person name="Pinto-Carbo M."/>
        </authorList>
    </citation>
    <scope>NUCLEOTIDE SEQUENCE [LARGE SCALE GENOMIC DNA]</scope>
    <source>
        <strain evidence="1 2">UZHbot3</strain>
    </source>
</reference>
<dbReference type="EMBL" id="LELG01000163">
    <property type="protein sequence ID" value="KMQ80099.1"/>
    <property type="molecule type" value="Genomic_DNA"/>
</dbReference>
<accession>A0ABR5HL26</accession>
<comment type="caution">
    <text evidence="1">The sequence shown here is derived from an EMBL/GenBank/DDBJ whole genome shotgun (WGS) entry which is preliminary data.</text>
</comment>
<sequence>MSWQASPSALVDAGRINLCEGVASGFNPTNFFKADAIRSIVSIDPANLRDNRLGSVMLRSQVLWDDGSLSALVSPRLAGRRATPPSIGTLVRRIDNGGT</sequence>
<proteinExistence type="predicted"/>
<evidence type="ECO:0000313" key="2">
    <source>
        <dbReference type="Proteomes" id="UP000242951"/>
    </source>
</evidence>
<dbReference type="Proteomes" id="UP000242951">
    <property type="component" value="Unassembled WGS sequence"/>
</dbReference>
<name>A0ABR5HL26_9BURK</name>
<gene>
    <name evidence="1" type="ORF">BPMI_00798</name>
</gene>